<dbReference type="GO" id="GO:0030134">
    <property type="term" value="C:COPII-coated ER to Golgi transport vesicle"/>
    <property type="evidence" value="ECO:0007669"/>
    <property type="project" value="TreeGrafter"/>
</dbReference>
<protein>
    <recommendedName>
        <fullName evidence="3">Protein TEX261</fullName>
    </recommendedName>
</protein>
<dbReference type="Pfam" id="PF04148">
    <property type="entry name" value="Erv26"/>
    <property type="match status" value="1"/>
</dbReference>
<organism evidence="8 9">
    <name type="scientific">Crassostrea virginica</name>
    <name type="common">Eastern oyster</name>
    <dbReference type="NCBI Taxonomy" id="6565"/>
    <lineage>
        <taxon>Eukaryota</taxon>
        <taxon>Metazoa</taxon>
        <taxon>Spiralia</taxon>
        <taxon>Lophotrochozoa</taxon>
        <taxon>Mollusca</taxon>
        <taxon>Bivalvia</taxon>
        <taxon>Autobranchia</taxon>
        <taxon>Pteriomorphia</taxon>
        <taxon>Ostreida</taxon>
        <taxon>Ostreoidea</taxon>
        <taxon>Ostreidae</taxon>
        <taxon>Crassostrea</taxon>
    </lineage>
</organism>
<evidence type="ECO:0000256" key="4">
    <source>
        <dbReference type="ARBA" id="ARBA00022692"/>
    </source>
</evidence>
<keyword evidence="8" id="KW-1185">Reference proteome</keyword>
<evidence type="ECO:0000256" key="7">
    <source>
        <dbReference type="SAM" id="Phobius"/>
    </source>
</evidence>
<keyword evidence="5 7" id="KW-1133">Transmembrane helix</keyword>
<evidence type="ECO:0000313" key="8">
    <source>
        <dbReference type="Proteomes" id="UP000694844"/>
    </source>
</evidence>
<dbReference type="OrthoDB" id="28257at2759"/>
<feature type="transmembrane region" description="Helical" evidence="7">
    <location>
        <begin position="67"/>
        <end position="84"/>
    </location>
</feature>
<dbReference type="GO" id="GO:0000139">
    <property type="term" value="C:Golgi membrane"/>
    <property type="evidence" value="ECO:0007669"/>
    <property type="project" value="TreeGrafter"/>
</dbReference>
<keyword evidence="6 7" id="KW-0472">Membrane</keyword>
<gene>
    <name evidence="9" type="primary">LOC111100376</name>
</gene>
<dbReference type="AlphaFoldDB" id="A0A8B8AD66"/>
<keyword evidence="4 7" id="KW-0812">Transmembrane</keyword>
<dbReference type="PANTHER" id="PTHR13144:SF0">
    <property type="entry name" value="PROTEIN TEX261"/>
    <property type="match status" value="1"/>
</dbReference>
<evidence type="ECO:0000256" key="2">
    <source>
        <dbReference type="ARBA" id="ARBA00008096"/>
    </source>
</evidence>
<dbReference type="Proteomes" id="UP000694844">
    <property type="component" value="Chromosome 6"/>
</dbReference>
<evidence type="ECO:0000256" key="6">
    <source>
        <dbReference type="ARBA" id="ARBA00023136"/>
    </source>
</evidence>
<feature type="transmembrane region" description="Helical" evidence="7">
    <location>
        <begin position="96"/>
        <end position="119"/>
    </location>
</feature>
<dbReference type="GO" id="GO:0097020">
    <property type="term" value="F:COPII receptor activity"/>
    <property type="evidence" value="ECO:0007669"/>
    <property type="project" value="InterPro"/>
</dbReference>
<dbReference type="GO" id="GO:0006888">
    <property type="term" value="P:endoplasmic reticulum to Golgi vesicle-mediated transport"/>
    <property type="evidence" value="ECO:0007669"/>
    <property type="project" value="InterPro"/>
</dbReference>
<evidence type="ECO:0000256" key="5">
    <source>
        <dbReference type="ARBA" id="ARBA00022989"/>
    </source>
</evidence>
<proteinExistence type="inferred from homology"/>
<evidence type="ECO:0000256" key="3">
    <source>
        <dbReference type="ARBA" id="ARBA00017877"/>
    </source>
</evidence>
<dbReference type="PANTHER" id="PTHR13144">
    <property type="entry name" value="TEX261 PROTEIN"/>
    <property type="match status" value="1"/>
</dbReference>
<comment type="similarity">
    <text evidence="2">Belongs to the SVP26 family.</text>
</comment>
<dbReference type="InterPro" id="IPR007277">
    <property type="entry name" value="Svp26/Tex261"/>
</dbReference>
<dbReference type="GeneID" id="111100376"/>
<evidence type="ECO:0000256" key="1">
    <source>
        <dbReference type="ARBA" id="ARBA00004141"/>
    </source>
</evidence>
<dbReference type="KEGG" id="cvn:111100376"/>
<feature type="transmembrane region" description="Helical" evidence="7">
    <location>
        <begin position="125"/>
        <end position="144"/>
    </location>
</feature>
<sequence>MWFMYVLSWIALLVQICVITLSVAAGLFYLAEIVEEYTVLTAKIIKYMLIGTTVIFIGLLLFEDLPLSMVLLGLVGNIAYFFVLQNFPYFEISSPSFLVSIVVVIVNHYMAFSYFSTVWHPFSDVLAYFTICLWLVPFAFFISLSANENVLPTTAGPRVSSSEESDVVSNYFKRKGKKYGLLSFFKYAQDSMLPQRVRKQY</sequence>
<dbReference type="RefSeq" id="XP_022287869.1">
    <property type="nucleotide sequence ID" value="XM_022432161.1"/>
</dbReference>
<accession>A0A8B8AD66</accession>
<name>A0A8B8AD66_CRAVI</name>
<reference evidence="9" key="1">
    <citation type="submission" date="2025-08" db="UniProtKB">
        <authorList>
            <consortium name="RefSeq"/>
        </authorList>
    </citation>
    <scope>IDENTIFICATION</scope>
    <source>
        <tissue evidence="9">Whole sample</tissue>
    </source>
</reference>
<feature type="transmembrane region" description="Helical" evidence="7">
    <location>
        <begin position="6"/>
        <end position="32"/>
    </location>
</feature>
<feature type="transmembrane region" description="Helical" evidence="7">
    <location>
        <begin position="44"/>
        <end position="61"/>
    </location>
</feature>
<dbReference type="GO" id="GO:0005789">
    <property type="term" value="C:endoplasmic reticulum membrane"/>
    <property type="evidence" value="ECO:0007669"/>
    <property type="project" value="TreeGrafter"/>
</dbReference>
<evidence type="ECO:0000313" key="9">
    <source>
        <dbReference type="RefSeq" id="XP_022287869.1"/>
    </source>
</evidence>
<comment type="subcellular location">
    <subcellularLocation>
        <location evidence="1">Membrane</location>
        <topology evidence="1">Multi-pass membrane protein</topology>
    </subcellularLocation>
</comment>